<proteinExistence type="predicted"/>
<evidence type="ECO:0008006" key="4">
    <source>
        <dbReference type="Google" id="ProtNLM"/>
    </source>
</evidence>
<evidence type="ECO:0000313" key="3">
    <source>
        <dbReference type="Proteomes" id="UP000515856"/>
    </source>
</evidence>
<evidence type="ECO:0000313" key="2">
    <source>
        <dbReference type="EMBL" id="QNM12842.1"/>
    </source>
</evidence>
<organism evidence="2 3">
    <name type="scientific">[Eubacterium] hominis</name>
    <dbReference type="NCBI Taxonomy" id="2764325"/>
    <lineage>
        <taxon>Bacteria</taxon>
        <taxon>Bacillati</taxon>
        <taxon>Bacillota</taxon>
        <taxon>Erysipelotrichia</taxon>
        <taxon>Erysipelotrichales</taxon>
        <taxon>Erysipelotrichaceae</taxon>
        <taxon>Amedibacillus</taxon>
    </lineage>
</organism>
<sequence length="122" mass="13293">MIDKAQGNEIRKITLALMLVISGLSLLVFQGSFQSITLGIIIGAMCGLLGFGMIERMCSNIELYTNAKGRGQGAYVKRYALYTLVFALSIYKGVHPLALLVGMLCHKASIVIYAILHRKEVG</sequence>
<keyword evidence="1" id="KW-0472">Membrane</keyword>
<feature type="transmembrane region" description="Helical" evidence="1">
    <location>
        <begin position="75"/>
        <end position="91"/>
    </location>
</feature>
<dbReference type="RefSeq" id="WP_117453993.1">
    <property type="nucleotide sequence ID" value="NZ_CP060636.1"/>
</dbReference>
<dbReference type="KEGG" id="ehn:H9Q80_02490"/>
<gene>
    <name evidence="2" type="ORF">H9Q80_02490</name>
</gene>
<evidence type="ECO:0000256" key="1">
    <source>
        <dbReference type="SAM" id="Phobius"/>
    </source>
</evidence>
<name>A0A7G9GPW0_9FIRM</name>
<keyword evidence="1" id="KW-1133">Transmembrane helix</keyword>
<dbReference type="AlphaFoldDB" id="A0A7G9GPW0"/>
<accession>A0A7G9GPW0</accession>
<reference evidence="2 3" key="1">
    <citation type="submission" date="2020-08" db="EMBL/GenBank/DDBJ databases">
        <authorList>
            <person name="Liu C."/>
            <person name="Sun Q."/>
        </authorList>
    </citation>
    <scope>NUCLEOTIDE SEQUENCE [LARGE SCALE GENOMIC DNA]</scope>
    <source>
        <strain evidence="2 3">NSJ-61</strain>
    </source>
</reference>
<feature type="transmembrane region" description="Helical" evidence="1">
    <location>
        <begin position="12"/>
        <end position="29"/>
    </location>
</feature>
<dbReference type="EMBL" id="CP060636">
    <property type="protein sequence ID" value="QNM12842.1"/>
    <property type="molecule type" value="Genomic_DNA"/>
</dbReference>
<keyword evidence="3" id="KW-1185">Reference proteome</keyword>
<dbReference type="Proteomes" id="UP000515856">
    <property type="component" value="Chromosome"/>
</dbReference>
<protein>
    <recommendedName>
        <fullName evidence="4">ATP synthase subunit I</fullName>
    </recommendedName>
</protein>
<feature type="transmembrane region" description="Helical" evidence="1">
    <location>
        <begin position="35"/>
        <end position="54"/>
    </location>
</feature>
<keyword evidence="1" id="KW-0812">Transmembrane</keyword>